<sequence>MSEEKSIAIFVTVTVLGMLILSNRASAAVYTVGDAAGWNFNVAGWENGKHFRAGDVLVFNYIPAAHNVVSVDRRAYNSCTTPKGAKVYQSGRDRIRLVRGQNCFICNFPGHCQSGMKIAINAM</sequence>
<dbReference type="GO" id="GO:0005886">
    <property type="term" value="C:plasma membrane"/>
    <property type="evidence" value="ECO:0007669"/>
    <property type="project" value="TreeGrafter"/>
</dbReference>
<dbReference type="InterPro" id="IPR041844">
    <property type="entry name" value="Plantacyanin"/>
</dbReference>
<keyword evidence="1" id="KW-0479">Metal-binding</keyword>
<gene>
    <name evidence="7" type="ORF">FPE_LOCUS17748</name>
</gene>
<dbReference type="InterPro" id="IPR039391">
    <property type="entry name" value="Phytocyanin-like"/>
</dbReference>
<dbReference type="Gene3D" id="2.60.40.420">
    <property type="entry name" value="Cupredoxins - blue copper proteins"/>
    <property type="match status" value="1"/>
</dbReference>
<dbReference type="PROSITE" id="PS51485">
    <property type="entry name" value="PHYTOCYANIN"/>
    <property type="match status" value="1"/>
</dbReference>
<dbReference type="AlphaFoldDB" id="A0AAD1ZMU0"/>
<dbReference type="GO" id="GO:0046872">
    <property type="term" value="F:metal ion binding"/>
    <property type="evidence" value="ECO:0007669"/>
    <property type="project" value="UniProtKB-KW"/>
</dbReference>
<dbReference type="GO" id="GO:0009055">
    <property type="term" value="F:electron transfer activity"/>
    <property type="evidence" value="ECO:0007669"/>
    <property type="project" value="InterPro"/>
</dbReference>
<dbReference type="Proteomes" id="UP000834106">
    <property type="component" value="Chromosome 10"/>
</dbReference>
<accession>A0AAD1ZMU0</accession>
<feature type="domain" description="Phytocyanin" evidence="6">
    <location>
        <begin position="28"/>
        <end position="123"/>
    </location>
</feature>
<name>A0AAD1ZMU0_9LAMI</name>
<dbReference type="InterPro" id="IPR008972">
    <property type="entry name" value="Cupredoxin"/>
</dbReference>
<dbReference type="EMBL" id="OU503045">
    <property type="protein sequence ID" value="CAI9770115.1"/>
    <property type="molecule type" value="Genomic_DNA"/>
</dbReference>
<evidence type="ECO:0000256" key="5">
    <source>
        <dbReference type="ARBA" id="ARBA00082491"/>
    </source>
</evidence>
<evidence type="ECO:0000259" key="6">
    <source>
        <dbReference type="PROSITE" id="PS51485"/>
    </source>
</evidence>
<dbReference type="Pfam" id="PF02298">
    <property type="entry name" value="Cu_bind_like"/>
    <property type="match status" value="1"/>
</dbReference>
<evidence type="ECO:0000256" key="3">
    <source>
        <dbReference type="ARBA" id="ARBA00023157"/>
    </source>
</evidence>
<keyword evidence="3" id="KW-1015">Disulfide bond</keyword>
<dbReference type="FunFam" id="2.60.40.420:FF:000013">
    <property type="entry name" value="basic blue protein-like"/>
    <property type="match status" value="1"/>
</dbReference>
<protein>
    <recommendedName>
        <fullName evidence="4">Basic blue protein</fullName>
    </recommendedName>
    <alternativeName>
        <fullName evidence="5">Plantacyanin</fullName>
    </alternativeName>
</protein>
<evidence type="ECO:0000313" key="8">
    <source>
        <dbReference type="Proteomes" id="UP000834106"/>
    </source>
</evidence>
<keyword evidence="2" id="KW-0186">Copper</keyword>
<dbReference type="PANTHER" id="PTHR33021:SF9">
    <property type="entry name" value="PUTATIVE, EXPRESSED-RELATED"/>
    <property type="match status" value="1"/>
</dbReference>
<dbReference type="PANTHER" id="PTHR33021">
    <property type="entry name" value="BLUE COPPER PROTEIN"/>
    <property type="match status" value="1"/>
</dbReference>
<proteinExistence type="predicted"/>
<keyword evidence="8" id="KW-1185">Reference proteome</keyword>
<evidence type="ECO:0000256" key="1">
    <source>
        <dbReference type="ARBA" id="ARBA00022723"/>
    </source>
</evidence>
<dbReference type="InterPro" id="IPR003245">
    <property type="entry name" value="Phytocyanin_dom"/>
</dbReference>
<organism evidence="7 8">
    <name type="scientific">Fraxinus pennsylvanica</name>
    <dbReference type="NCBI Taxonomy" id="56036"/>
    <lineage>
        <taxon>Eukaryota</taxon>
        <taxon>Viridiplantae</taxon>
        <taxon>Streptophyta</taxon>
        <taxon>Embryophyta</taxon>
        <taxon>Tracheophyta</taxon>
        <taxon>Spermatophyta</taxon>
        <taxon>Magnoliopsida</taxon>
        <taxon>eudicotyledons</taxon>
        <taxon>Gunneridae</taxon>
        <taxon>Pentapetalae</taxon>
        <taxon>asterids</taxon>
        <taxon>lamiids</taxon>
        <taxon>Lamiales</taxon>
        <taxon>Oleaceae</taxon>
        <taxon>Oleeae</taxon>
        <taxon>Fraxinus</taxon>
    </lineage>
</organism>
<evidence type="ECO:0000256" key="2">
    <source>
        <dbReference type="ARBA" id="ARBA00023008"/>
    </source>
</evidence>
<reference evidence="7" key="1">
    <citation type="submission" date="2023-05" db="EMBL/GenBank/DDBJ databases">
        <authorList>
            <person name="Huff M."/>
        </authorList>
    </citation>
    <scope>NUCLEOTIDE SEQUENCE</scope>
</reference>
<dbReference type="SUPFAM" id="SSF49503">
    <property type="entry name" value="Cupredoxins"/>
    <property type="match status" value="1"/>
</dbReference>
<dbReference type="CDD" id="cd11013">
    <property type="entry name" value="Plantacyanin"/>
    <property type="match status" value="1"/>
</dbReference>
<evidence type="ECO:0000313" key="7">
    <source>
        <dbReference type="EMBL" id="CAI9770115.1"/>
    </source>
</evidence>
<evidence type="ECO:0000256" key="4">
    <source>
        <dbReference type="ARBA" id="ARBA00071970"/>
    </source>
</evidence>